<feature type="active site" evidence="7">
    <location>
        <position position="110"/>
    </location>
</feature>
<evidence type="ECO:0000256" key="2">
    <source>
        <dbReference type="ARBA" id="ARBA00022729"/>
    </source>
</evidence>
<feature type="domain" description="Peptidase S11 D-alanyl-D-alanine carboxypeptidase A N-terminal" evidence="10">
    <location>
        <begin position="20"/>
        <end position="247"/>
    </location>
</feature>
<gene>
    <name evidence="11" type="ORF">SAMN04488054_102112</name>
</gene>
<feature type="binding site" evidence="8">
    <location>
        <position position="216"/>
    </location>
    <ligand>
        <name>substrate</name>
    </ligand>
</feature>
<evidence type="ECO:0000313" key="12">
    <source>
        <dbReference type="Proteomes" id="UP000199668"/>
    </source>
</evidence>
<organism evidence="11 12">
    <name type="scientific">Salibacterium qingdaonense</name>
    <dbReference type="NCBI Taxonomy" id="266892"/>
    <lineage>
        <taxon>Bacteria</taxon>
        <taxon>Bacillati</taxon>
        <taxon>Bacillota</taxon>
        <taxon>Bacilli</taxon>
        <taxon>Bacillales</taxon>
        <taxon>Bacillaceae</taxon>
    </lineage>
</organism>
<keyword evidence="11" id="KW-0645">Protease</keyword>
<dbReference type="InterPro" id="IPR018044">
    <property type="entry name" value="Peptidase_S11"/>
</dbReference>
<dbReference type="InterPro" id="IPR001967">
    <property type="entry name" value="Peptidase_S11_N"/>
</dbReference>
<evidence type="ECO:0000256" key="5">
    <source>
        <dbReference type="ARBA" id="ARBA00022984"/>
    </source>
</evidence>
<keyword evidence="12" id="KW-1185">Reference proteome</keyword>
<dbReference type="GO" id="GO:0009002">
    <property type="term" value="F:serine-type D-Ala-D-Ala carboxypeptidase activity"/>
    <property type="evidence" value="ECO:0007669"/>
    <property type="project" value="InterPro"/>
</dbReference>
<keyword evidence="2" id="KW-0732">Signal</keyword>
<dbReference type="STRING" id="266892.SAMN04488054_102112"/>
<dbReference type="GO" id="GO:0006508">
    <property type="term" value="P:proteolysis"/>
    <property type="evidence" value="ECO:0007669"/>
    <property type="project" value="InterPro"/>
</dbReference>
<dbReference type="Proteomes" id="UP000199668">
    <property type="component" value="Unassembled WGS sequence"/>
</dbReference>
<dbReference type="InterPro" id="IPR012338">
    <property type="entry name" value="Beta-lactam/transpept-like"/>
</dbReference>
<dbReference type="RefSeq" id="WP_090925580.1">
    <property type="nucleotide sequence ID" value="NZ_FOTY01000002.1"/>
</dbReference>
<dbReference type="GO" id="GO:0009252">
    <property type="term" value="P:peptidoglycan biosynthetic process"/>
    <property type="evidence" value="ECO:0007669"/>
    <property type="project" value="UniProtKB-KW"/>
</dbReference>
<dbReference type="GO" id="GO:0071555">
    <property type="term" value="P:cell wall organization"/>
    <property type="evidence" value="ECO:0007669"/>
    <property type="project" value="UniProtKB-KW"/>
</dbReference>
<dbReference type="EMBL" id="FOTY01000002">
    <property type="protein sequence ID" value="SFL55161.1"/>
    <property type="molecule type" value="Genomic_DNA"/>
</dbReference>
<evidence type="ECO:0000256" key="6">
    <source>
        <dbReference type="ARBA" id="ARBA00023316"/>
    </source>
</evidence>
<evidence type="ECO:0000256" key="8">
    <source>
        <dbReference type="PIRSR" id="PIRSR618044-2"/>
    </source>
</evidence>
<feature type="active site" description="Proton acceptor" evidence="7">
    <location>
        <position position="58"/>
    </location>
</feature>
<reference evidence="11 12" key="1">
    <citation type="submission" date="2016-10" db="EMBL/GenBank/DDBJ databases">
        <authorList>
            <person name="de Groot N.N."/>
        </authorList>
    </citation>
    <scope>NUCLEOTIDE SEQUENCE [LARGE SCALE GENOMIC DNA]</scope>
    <source>
        <strain evidence="11 12">CGMCC 1.6134</strain>
    </source>
</reference>
<accession>A0A1I4IMY0</accession>
<evidence type="ECO:0000313" key="11">
    <source>
        <dbReference type="EMBL" id="SFL55161.1"/>
    </source>
</evidence>
<name>A0A1I4IMY0_9BACI</name>
<dbReference type="AlphaFoldDB" id="A0A1I4IMY0"/>
<dbReference type="GO" id="GO:0008360">
    <property type="term" value="P:regulation of cell shape"/>
    <property type="evidence" value="ECO:0007669"/>
    <property type="project" value="UniProtKB-KW"/>
</dbReference>
<dbReference type="PRINTS" id="PR00725">
    <property type="entry name" value="DADACBPTASE1"/>
</dbReference>
<dbReference type="PANTHER" id="PTHR21581:SF6">
    <property type="entry name" value="TRAFFICKING PROTEIN PARTICLE COMPLEX SUBUNIT 12"/>
    <property type="match status" value="1"/>
</dbReference>
<evidence type="ECO:0000256" key="1">
    <source>
        <dbReference type="ARBA" id="ARBA00007164"/>
    </source>
</evidence>
<keyword evidence="11" id="KW-0121">Carboxypeptidase</keyword>
<comment type="similarity">
    <text evidence="1 9">Belongs to the peptidase S11 family.</text>
</comment>
<sequence>MILLIFLLYFSVVFTSPIQAEDRPSLMSESAILIDTNSGQILYDKNSKKKMYPASITKIVTGILAIEEGNLNDIVTVSKNATETHGTSVYLLENEKVKLKRLVQGLLINSGNDAGTAIAEHFSGSQTAFAEKMNDFVKTEIGITDSNFTNPHGLFNKNHYTTAYDMAKISQYAMKNSIFREIVSTEQLKWDGEGWKTTIYNHHKMLGNYKGVTGIKNGYVPESGYTLVTSATRNGMDLIAVTLGARTSQSAYNDTTALLDFGFSNYTLKTLSEDKVYNDEKKNKYKLKKQRYFTVPKDFEISRYIREGDLIIENKNGTVLFEQELKKINKTSSKKRTIKSSEPSEDGKKQSQNSQWIIQVLDFTSLLNYIVI</sequence>
<dbReference type="SUPFAM" id="SSF56601">
    <property type="entry name" value="beta-lactamase/transpeptidase-like"/>
    <property type="match status" value="1"/>
</dbReference>
<dbReference type="Pfam" id="PF00768">
    <property type="entry name" value="Peptidase_S11"/>
    <property type="match status" value="1"/>
</dbReference>
<feature type="active site" description="Acyl-ester intermediate" evidence="7">
    <location>
        <position position="55"/>
    </location>
</feature>
<dbReference type="PANTHER" id="PTHR21581">
    <property type="entry name" value="D-ALANYL-D-ALANINE CARBOXYPEPTIDASE"/>
    <property type="match status" value="1"/>
</dbReference>
<proteinExistence type="inferred from homology"/>
<evidence type="ECO:0000256" key="7">
    <source>
        <dbReference type="PIRSR" id="PIRSR618044-1"/>
    </source>
</evidence>
<evidence type="ECO:0000256" key="3">
    <source>
        <dbReference type="ARBA" id="ARBA00022801"/>
    </source>
</evidence>
<evidence type="ECO:0000256" key="9">
    <source>
        <dbReference type="RuleBase" id="RU004016"/>
    </source>
</evidence>
<keyword evidence="5" id="KW-0573">Peptidoglycan synthesis</keyword>
<protein>
    <submittedName>
        <fullName evidence="11">D-alanyl-D-alanine carboxypeptidase</fullName>
    </submittedName>
</protein>
<dbReference type="OrthoDB" id="9791132at2"/>
<keyword evidence="3" id="KW-0378">Hydrolase</keyword>
<evidence type="ECO:0000256" key="4">
    <source>
        <dbReference type="ARBA" id="ARBA00022960"/>
    </source>
</evidence>
<dbReference type="Gene3D" id="3.40.710.10">
    <property type="entry name" value="DD-peptidase/beta-lactamase superfamily"/>
    <property type="match status" value="1"/>
</dbReference>
<keyword evidence="4" id="KW-0133">Cell shape</keyword>
<evidence type="ECO:0000259" key="10">
    <source>
        <dbReference type="Pfam" id="PF00768"/>
    </source>
</evidence>
<keyword evidence="6" id="KW-0961">Cell wall biogenesis/degradation</keyword>